<evidence type="ECO:0000313" key="3">
    <source>
        <dbReference type="Proteomes" id="UP001344658"/>
    </source>
</evidence>
<evidence type="ECO:0000313" key="2">
    <source>
        <dbReference type="EMBL" id="MEE4546270.1"/>
    </source>
</evidence>
<evidence type="ECO:0000256" key="1">
    <source>
        <dbReference type="SAM" id="MobiDB-lite"/>
    </source>
</evidence>
<comment type="caution">
    <text evidence="2">The sequence shown here is derived from an EMBL/GenBank/DDBJ whole genome shotgun (WGS) entry which is preliminary data.</text>
</comment>
<keyword evidence="3" id="KW-1185">Reference proteome</keyword>
<dbReference type="Proteomes" id="UP001344658">
    <property type="component" value="Unassembled WGS sequence"/>
</dbReference>
<sequence>MIRFGDPAPERETYPLRPLPGTENALTCSVSRAVLDLLGLSPADAAALDLGDVFRLLSEAGGVTWEP</sequence>
<dbReference type="EMBL" id="JAZEWV010000042">
    <property type="protein sequence ID" value="MEE4546270.1"/>
    <property type="molecule type" value="Genomic_DNA"/>
</dbReference>
<reference evidence="2 3" key="1">
    <citation type="submission" date="2023-12" db="EMBL/GenBank/DDBJ databases">
        <title>Streptomyces sp. V4-01.</title>
        <authorList>
            <person name="Somphong A."/>
            <person name="Phongsopitanun W."/>
        </authorList>
    </citation>
    <scope>NUCLEOTIDE SEQUENCE [LARGE SCALE GENOMIC DNA]</scope>
    <source>
        <strain evidence="2 3">V4-01</strain>
    </source>
</reference>
<dbReference type="RefSeq" id="WP_330799973.1">
    <property type="nucleotide sequence ID" value="NZ_JAZEWV010000042.1"/>
</dbReference>
<feature type="region of interest" description="Disordered" evidence="1">
    <location>
        <begin position="1"/>
        <end position="20"/>
    </location>
</feature>
<protein>
    <submittedName>
        <fullName evidence="2">Uncharacterized protein</fullName>
    </submittedName>
</protein>
<gene>
    <name evidence="2" type="ORF">V2S66_30455</name>
</gene>
<name>A0ABU7PKB9_9ACTN</name>
<accession>A0ABU7PKB9</accession>
<organism evidence="2 3">
    <name type="scientific">Actinacidiphila polyblastidii</name>
    <dbReference type="NCBI Taxonomy" id="3110430"/>
    <lineage>
        <taxon>Bacteria</taxon>
        <taxon>Bacillati</taxon>
        <taxon>Actinomycetota</taxon>
        <taxon>Actinomycetes</taxon>
        <taxon>Kitasatosporales</taxon>
        <taxon>Streptomycetaceae</taxon>
        <taxon>Actinacidiphila</taxon>
    </lineage>
</organism>
<proteinExistence type="predicted"/>